<dbReference type="Proteomes" id="UP000199608">
    <property type="component" value="Unassembled WGS sequence"/>
</dbReference>
<keyword evidence="1" id="KW-0732">Signal</keyword>
<dbReference type="RefSeq" id="WP_092234878.1">
    <property type="nucleotide sequence ID" value="NZ_FNLL01000007.1"/>
</dbReference>
<dbReference type="InterPro" id="IPR008930">
    <property type="entry name" value="Terpenoid_cyclase/PrenylTrfase"/>
</dbReference>
<keyword evidence="4" id="KW-1185">Reference proteome</keyword>
<proteinExistence type="predicted"/>
<accession>A0A1H2HZ51</accession>
<evidence type="ECO:0000313" key="4">
    <source>
        <dbReference type="Proteomes" id="UP000199608"/>
    </source>
</evidence>
<dbReference type="EMBL" id="FNLL01000007">
    <property type="protein sequence ID" value="SDU37084.1"/>
    <property type="molecule type" value="Genomic_DNA"/>
</dbReference>
<dbReference type="Pfam" id="PF07589">
    <property type="entry name" value="PEP-CTERM"/>
    <property type="match status" value="1"/>
</dbReference>
<dbReference type="InterPro" id="IPR013424">
    <property type="entry name" value="Ice-binding_C"/>
</dbReference>
<feature type="chain" id="PRO_5011661790" evidence="1">
    <location>
        <begin position="21"/>
        <end position="429"/>
    </location>
</feature>
<reference evidence="4" key="1">
    <citation type="submission" date="2016-10" db="EMBL/GenBank/DDBJ databases">
        <authorList>
            <person name="Varghese N."/>
            <person name="Submissions S."/>
        </authorList>
    </citation>
    <scope>NUCLEOTIDE SEQUENCE [LARGE SCALE GENOMIC DNA]</scope>
    <source>
        <strain evidence="4">DSM 3384</strain>
    </source>
</reference>
<name>A0A1H2HZ51_9BACT</name>
<evidence type="ECO:0000259" key="2">
    <source>
        <dbReference type="Pfam" id="PF07589"/>
    </source>
</evidence>
<gene>
    <name evidence="3" type="ORF">SAMN04487931_107130</name>
</gene>
<dbReference type="Gene3D" id="1.50.10.20">
    <property type="match status" value="1"/>
</dbReference>
<feature type="signal peptide" evidence="1">
    <location>
        <begin position="1"/>
        <end position="20"/>
    </location>
</feature>
<feature type="domain" description="Ice-binding protein C-terminal" evidence="2">
    <location>
        <begin position="404"/>
        <end position="426"/>
    </location>
</feature>
<dbReference type="AlphaFoldDB" id="A0A1H2HZ51"/>
<sequence length="429" mass="45508">MKKFLLILLVTLLLPSILMAATEAEKRTAIDNGLAYLATTQNANGSFDGGGLDYLISQTGSALLAFLEEKDNWGTNAAAYQTVVDKGLSYLLENANVVGITPQTHGNPDGDGNGVGVKFYPGVTNSRDTYVTGLVLPAIASSGTPDALVTTGPLAGRTDGTGAGGAWTYKDVVQNTIDYFSFGQTENAGTMDGGWRYYANYGNSDQSTTQWPVISSLYASKMGVSTPGFVGTELDKWINNIQYPDGGAGYYPTNYGTRYGEMNETGALLIEQAFRGLGVGNANVDAALAYINSGWLWSLGSGGSYDGNFGHPYAMWAIYKGLDLTIGRDDMTTITNLHGDPGDVDNPSHGWNWWEDYCESLVSSQAANGSWAGYSSWGTGLATPWFINILAGTTIPGGNGENIIPEPATMLLFGLGLLGIAGISRRKKN</sequence>
<dbReference type="SUPFAM" id="SSF48239">
    <property type="entry name" value="Terpenoid cyclases/Protein prenyltransferases"/>
    <property type="match status" value="1"/>
</dbReference>
<evidence type="ECO:0000313" key="3">
    <source>
        <dbReference type="EMBL" id="SDU37084.1"/>
    </source>
</evidence>
<organism evidence="3 4">
    <name type="scientific">Desulfobacula phenolica</name>
    <dbReference type="NCBI Taxonomy" id="90732"/>
    <lineage>
        <taxon>Bacteria</taxon>
        <taxon>Pseudomonadati</taxon>
        <taxon>Thermodesulfobacteriota</taxon>
        <taxon>Desulfobacteria</taxon>
        <taxon>Desulfobacterales</taxon>
        <taxon>Desulfobacteraceae</taxon>
        <taxon>Desulfobacula</taxon>
    </lineage>
</organism>
<protein>
    <submittedName>
        <fullName evidence="3">PEP-CTERM protein-sorting domain-containing protein</fullName>
    </submittedName>
</protein>
<evidence type="ECO:0000256" key="1">
    <source>
        <dbReference type="SAM" id="SignalP"/>
    </source>
</evidence>
<dbReference type="NCBIfam" id="TIGR02595">
    <property type="entry name" value="PEP_CTERM"/>
    <property type="match status" value="1"/>
</dbReference>